<dbReference type="SUPFAM" id="SSF46785">
    <property type="entry name" value="Winged helix' DNA-binding domain"/>
    <property type="match status" value="1"/>
</dbReference>
<sequence>MHRLRDITLAFDAAITEFGRTNDLGPRDIRAIIALLDAERAGTVATPGWLATRLAVNSASCTALVDRLVAAGHVARGALAGDRRKVALTVTPEARALGERFFHPLLAPIEAAAQELSVADAMLVDAFLTACTG</sequence>
<dbReference type="InterPro" id="IPR000835">
    <property type="entry name" value="HTH_MarR-typ"/>
</dbReference>
<dbReference type="Proteomes" id="UP001500635">
    <property type="component" value="Unassembled WGS sequence"/>
</dbReference>
<feature type="domain" description="HTH marR-type" evidence="1">
    <location>
        <begin position="17"/>
        <end position="121"/>
    </location>
</feature>
<reference evidence="3" key="1">
    <citation type="journal article" date="2019" name="Int. J. Syst. Evol. Microbiol.">
        <title>The Global Catalogue of Microorganisms (GCM) 10K type strain sequencing project: providing services to taxonomists for standard genome sequencing and annotation.</title>
        <authorList>
            <consortium name="The Broad Institute Genomics Platform"/>
            <consortium name="The Broad Institute Genome Sequencing Center for Infectious Disease"/>
            <person name="Wu L."/>
            <person name="Ma J."/>
        </authorList>
    </citation>
    <scope>NUCLEOTIDE SEQUENCE [LARGE SCALE GENOMIC DNA]</scope>
    <source>
        <strain evidence="3">JCM 17688</strain>
    </source>
</reference>
<evidence type="ECO:0000313" key="3">
    <source>
        <dbReference type="Proteomes" id="UP001500635"/>
    </source>
</evidence>
<dbReference type="InterPro" id="IPR039422">
    <property type="entry name" value="MarR/SlyA-like"/>
</dbReference>
<organism evidence="2 3">
    <name type="scientific">Tsukamurella soli</name>
    <dbReference type="NCBI Taxonomy" id="644556"/>
    <lineage>
        <taxon>Bacteria</taxon>
        <taxon>Bacillati</taxon>
        <taxon>Actinomycetota</taxon>
        <taxon>Actinomycetes</taxon>
        <taxon>Mycobacteriales</taxon>
        <taxon>Tsukamurellaceae</taxon>
        <taxon>Tsukamurella</taxon>
    </lineage>
</organism>
<evidence type="ECO:0000313" key="2">
    <source>
        <dbReference type="EMBL" id="GAA4404803.1"/>
    </source>
</evidence>
<dbReference type="PANTHER" id="PTHR33164:SF106">
    <property type="entry name" value="TRANSCRIPTIONAL REGULATORY PROTEIN"/>
    <property type="match status" value="1"/>
</dbReference>
<keyword evidence="3" id="KW-1185">Reference proteome</keyword>
<dbReference type="Pfam" id="PF12802">
    <property type="entry name" value="MarR_2"/>
    <property type="match status" value="1"/>
</dbReference>
<dbReference type="Gene3D" id="1.10.10.10">
    <property type="entry name" value="Winged helix-like DNA-binding domain superfamily/Winged helix DNA-binding domain"/>
    <property type="match status" value="1"/>
</dbReference>
<proteinExistence type="predicted"/>
<dbReference type="EMBL" id="BAABFR010000128">
    <property type="protein sequence ID" value="GAA4404803.1"/>
    <property type="molecule type" value="Genomic_DNA"/>
</dbReference>
<dbReference type="PANTHER" id="PTHR33164">
    <property type="entry name" value="TRANSCRIPTIONAL REGULATOR, MARR FAMILY"/>
    <property type="match status" value="1"/>
</dbReference>
<dbReference type="InterPro" id="IPR036390">
    <property type="entry name" value="WH_DNA-bd_sf"/>
</dbReference>
<dbReference type="SMART" id="SM00347">
    <property type="entry name" value="HTH_MARR"/>
    <property type="match status" value="1"/>
</dbReference>
<gene>
    <name evidence="2" type="ORF">GCM10023147_47550</name>
</gene>
<accession>A0ABP8KDL8</accession>
<protein>
    <submittedName>
        <fullName evidence="2">MarR family transcriptional regulator</fullName>
    </submittedName>
</protein>
<evidence type="ECO:0000259" key="1">
    <source>
        <dbReference type="SMART" id="SM00347"/>
    </source>
</evidence>
<dbReference type="InterPro" id="IPR036388">
    <property type="entry name" value="WH-like_DNA-bd_sf"/>
</dbReference>
<name>A0ABP8KDL8_9ACTN</name>
<comment type="caution">
    <text evidence="2">The sequence shown here is derived from an EMBL/GenBank/DDBJ whole genome shotgun (WGS) entry which is preliminary data.</text>
</comment>